<proteinExistence type="predicted"/>
<dbReference type="EMBL" id="CABWMC010000012">
    <property type="protein sequence ID" value="VXC01472.1"/>
    <property type="molecule type" value="Genomic_DNA"/>
</dbReference>
<name>A0A653V5E7_BACMY</name>
<gene>
    <name evidence="1" type="ORF">BACI71_20056</name>
</gene>
<protein>
    <submittedName>
        <fullName evidence="1">Uncharacterized protein</fullName>
    </submittedName>
</protein>
<evidence type="ECO:0000313" key="1">
    <source>
        <dbReference type="EMBL" id="VXC01472.1"/>
    </source>
</evidence>
<evidence type="ECO:0000313" key="2">
    <source>
        <dbReference type="Proteomes" id="UP000437562"/>
    </source>
</evidence>
<dbReference type="AlphaFoldDB" id="A0A653V5E7"/>
<dbReference type="Proteomes" id="UP000437562">
    <property type="component" value="Unassembled WGS sequence"/>
</dbReference>
<organism evidence="1 2">
    <name type="scientific">Bacillus mycoides</name>
    <dbReference type="NCBI Taxonomy" id="1405"/>
    <lineage>
        <taxon>Bacteria</taxon>
        <taxon>Bacillati</taxon>
        <taxon>Bacillota</taxon>
        <taxon>Bacilli</taxon>
        <taxon>Bacillales</taxon>
        <taxon>Bacillaceae</taxon>
        <taxon>Bacillus</taxon>
        <taxon>Bacillus cereus group</taxon>
    </lineage>
</organism>
<reference evidence="1 2" key="1">
    <citation type="submission" date="2019-10" db="EMBL/GenBank/DDBJ databases">
        <authorList>
            <person name="Karimi E."/>
        </authorList>
    </citation>
    <scope>NUCLEOTIDE SEQUENCE [LARGE SCALE GENOMIC DNA]</scope>
    <source>
        <strain evidence="1">Bacillus sp. 71</strain>
    </source>
</reference>
<sequence length="44" mass="5597">MYFKRLKNTRNYEPVVRFYDFMSWMRMTGFFDVRAVRPNLSIRR</sequence>
<accession>A0A653V5E7</accession>